<feature type="transmembrane region" description="Helical" evidence="1">
    <location>
        <begin position="138"/>
        <end position="160"/>
    </location>
</feature>
<proteinExistence type="predicted"/>
<dbReference type="EMBL" id="JAVRIF010000012">
    <property type="protein sequence ID" value="MDT0605175.1"/>
    <property type="molecule type" value="Genomic_DNA"/>
</dbReference>
<keyword evidence="3" id="KW-1185">Reference proteome</keyword>
<keyword evidence="1" id="KW-1133">Transmembrane helix</keyword>
<dbReference type="Proteomes" id="UP001266357">
    <property type="component" value="Unassembled WGS sequence"/>
</dbReference>
<dbReference type="Pfam" id="PF11157">
    <property type="entry name" value="DUF2937"/>
    <property type="match status" value="1"/>
</dbReference>
<dbReference type="InterPro" id="IPR022584">
    <property type="entry name" value="DUF2937"/>
</dbReference>
<comment type="caution">
    <text evidence="2">The sequence shown here is derived from an EMBL/GenBank/DDBJ whole genome shotgun (WGS) entry which is preliminary data.</text>
</comment>
<dbReference type="RefSeq" id="WP_311584520.1">
    <property type="nucleotide sequence ID" value="NZ_JAVRIF010000012.1"/>
</dbReference>
<organism evidence="2 3">
    <name type="scientific">Thalassotalea castellviae</name>
    <dbReference type="NCBI Taxonomy" id="3075612"/>
    <lineage>
        <taxon>Bacteria</taxon>
        <taxon>Pseudomonadati</taxon>
        <taxon>Pseudomonadota</taxon>
        <taxon>Gammaproteobacteria</taxon>
        <taxon>Alteromonadales</taxon>
        <taxon>Colwelliaceae</taxon>
        <taxon>Thalassotalea</taxon>
    </lineage>
</organism>
<keyword evidence="1" id="KW-0812">Transmembrane</keyword>
<name>A0ABU3A5I6_9GAMM</name>
<evidence type="ECO:0000256" key="1">
    <source>
        <dbReference type="SAM" id="Phobius"/>
    </source>
</evidence>
<sequence length="177" mass="20345">MITFLNTLVDRCMFTLTFILGVQLPEFINQYIQRLSGHLEESKQQLSSYQALAEQYFNGEISLLIKQYKENSEPMIVDSAKVIEQLLQRTEYLANHLSSLNTNDYFQQLTQFALNFDPQLLKKTAEFYQLAIPLTINALSTGAVIAFLFVLVNFICVGCVKRYLHKQKNGLPLTNNH</sequence>
<evidence type="ECO:0000313" key="2">
    <source>
        <dbReference type="EMBL" id="MDT0605175.1"/>
    </source>
</evidence>
<keyword evidence="1" id="KW-0472">Membrane</keyword>
<evidence type="ECO:0000313" key="3">
    <source>
        <dbReference type="Proteomes" id="UP001266357"/>
    </source>
</evidence>
<protein>
    <submittedName>
        <fullName evidence="2">DUF2937 family protein</fullName>
    </submittedName>
</protein>
<gene>
    <name evidence="2" type="ORF">RM573_16345</name>
</gene>
<accession>A0ABU3A5I6</accession>
<reference evidence="2 3" key="1">
    <citation type="submission" date="2023-09" db="EMBL/GenBank/DDBJ databases">
        <authorList>
            <person name="Rey-Velasco X."/>
        </authorList>
    </citation>
    <scope>NUCLEOTIDE SEQUENCE [LARGE SCALE GENOMIC DNA]</scope>
    <source>
        <strain evidence="2 3">W431</strain>
    </source>
</reference>